<dbReference type="AlphaFoldDB" id="A0A843TYY2"/>
<name>A0A843TYY2_COLES</name>
<feature type="compositionally biased region" description="Basic and acidic residues" evidence="1">
    <location>
        <begin position="127"/>
        <end position="142"/>
    </location>
</feature>
<gene>
    <name evidence="2" type="ORF">Taro_007448</name>
</gene>
<feature type="region of interest" description="Disordered" evidence="1">
    <location>
        <begin position="127"/>
        <end position="148"/>
    </location>
</feature>
<feature type="region of interest" description="Disordered" evidence="1">
    <location>
        <begin position="161"/>
        <end position="181"/>
    </location>
</feature>
<dbReference type="EMBL" id="NMUH01000234">
    <property type="protein sequence ID" value="MQL75067.1"/>
    <property type="molecule type" value="Genomic_DNA"/>
</dbReference>
<reference evidence="2" key="1">
    <citation type="submission" date="2017-07" db="EMBL/GenBank/DDBJ databases">
        <title>Taro Niue Genome Assembly and Annotation.</title>
        <authorList>
            <person name="Atibalentja N."/>
            <person name="Keating K."/>
            <person name="Fields C.J."/>
        </authorList>
    </citation>
    <scope>NUCLEOTIDE SEQUENCE</scope>
    <source>
        <strain evidence="2">Niue_2</strain>
        <tissue evidence="2">Leaf</tissue>
    </source>
</reference>
<organism evidence="2 3">
    <name type="scientific">Colocasia esculenta</name>
    <name type="common">Wild taro</name>
    <name type="synonym">Arum esculentum</name>
    <dbReference type="NCBI Taxonomy" id="4460"/>
    <lineage>
        <taxon>Eukaryota</taxon>
        <taxon>Viridiplantae</taxon>
        <taxon>Streptophyta</taxon>
        <taxon>Embryophyta</taxon>
        <taxon>Tracheophyta</taxon>
        <taxon>Spermatophyta</taxon>
        <taxon>Magnoliopsida</taxon>
        <taxon>Liliopsida</taxon>
        <taxon>Araceae</taxon>
        <taxon>Aroideae</taxon>
        <taxon>Colocasieae</taxon>
        <taxon>Colocasia</taxon>
    </lineage>
</organism>
<evidence type="ECO:0000256" key="1">
    <source>
        <dbReference type="SAM" id="MobiDB-lite"/>
    </source>
</evidence>
<accession>A0A843TYY2</accession>
<keyword evidence="3" id="KW-1185">Reference proteome</keyword>
<evidence type="ECO:0000313" key="3">
    <source>
        <dbReference type="Proteomes" id="UP000652761"/>
    </source>
</evidence>
<protein>
    <submittedName>
        <fullName evidence="2">Uncharacterized protein</fullName>
    </submittedName>
</protein>
<dbReference type="Proteomes" id="UP000652761">
    <property type="component" value="Unassembled WGS sequence"/>
</dbReference>
<comment type="caution">
    <text evidence="2">The sequence shown here is derived from an EMBL/GenBank/DDBJ whole genome shotgun (WGS) entry which is preliminary data.</text>
</comment>
<sequence length="181" mass="20474">MGKKGTAMALGEGRHGSGLAFFLFHRWQWVELYPVFGKANRIGPIRDSHDLPKPLADRPIRAHRARFGMPPKKGNSEDIGWQHGTSLGSGRLAGYHDVQGCKSVPSKVKWLMVEHLKGVRAETVTKKGDREMQDRIISRRQGDEDDDDELEIYAKHEYGNQSRIEDAYNQQGPRYKVGHAV</sequence>
<proteinExistence type="predicted"/>
<feature type="non-terminal residue" evidence="2">
    <location>
        <position position="1"/>
    </location>
</feature>
<evidence type="ECO:0000313" key="2">
    <source>
        <dbReference type="EMBL" id="MQL75067.1"/>
    </source>
</evidence>